<keyword evidence="2" id="KW-0812">Transmembrane</keyword>
<evidence type="ECO:0000256" key="2">
    <source>
        <dbReference type="ARBA" id="ARBA00022692"/>
    </source>
</evidence>
<evidence type="ECO:0000256" key="5">
    <source>
        <dbReference type="ARBA" id="ARBA00023237"/>
    </source>
</evidence>
<keyword evidence="8" id="KW-1185">Reference proteome</keyword>
<evidence type="ECO:0000313" key="7">
    <source>
        <dbReference type="EMBL" id="MBS9524678.1"/>
    </source>
</evidence>
<dbReference type="PANTHER" id="PTHR12815:SF47">
    <property type="entry name" value="TRANSLOCATION AND ASSEMBLY MODULE SUBUNIT TAMA"/>
    <property type="match status" value="1"/>
</dbReference>
<comment type="caution">
    <text evidence="7">The sequence shown here is derived from an EMBL/GenBank/DDBJ whole genome shotgun (WGS) entry which is preliminary data.</text>
</comment>
<dbReference type="AlphaFoldDB" id="A0AAP2G5L4"/>
<evidence type="ECO:0000256" key="4">
    <source>
        <dbReference type="ARBA" id="ARBA00023136"/>
    </source>
</evidence>
<name>A0AAP2G5L4_9BACT</name>
<evidence type="ECO:0000313" key="8">
    <source>
        <dbReference type="Proteomes" id="UP001319104"/>
    </source>
</evidence>
<keyword evidence="3" id="KW-0732">Signal</keyword>
<dbReference type="Pfam" id="PF01103">
    <property type="entry name" value="Omp85"/>
    <property type="match status" value="1"/>
</dbReference>
<organism evidence="7 8">
    <name type="scientific">Litoribacter ruber</name>
    <dbReference type="NCBI Taxonomy" id="702568"/>
    <lineage>
        <taxon>Bacteria</taxon>
        <taxon>Pseudomonadati</taxon>
        <taxon>Bacteroidota</taxon>
        <taxon>Cytophagia</taxon>
        <taxon>Cytophagales</taxon>
        <taxon>Cyclobacteriaceae</taxon>
        <taxon>Litoribacter</taxon>
    </lineage>
</organism>
<comment type="subcellular location">
    <subcellularLocation>
        <location evidence="1">Membrane</location>
    </subcellularLocation>
</comment>
<reference evidence="7 8" key="1">
    <citation type="submission" date="2021-05" db="EMBL/GenBank/DDBJ databases">
        <authorList>
            <person name="Zhang Z.D."/>
            <person name="Osman G."/>
        </authorList>
    </citation>
    <scope>NUCLEOTIDE SEQUENCE [LARGE SCALE GENOMIC DNA]</scope>
    <source>
        <strain evidence="7 8">KCTC 32217</strain>
    </source>
</reference>
<dbReference type="PANTHER" id="PTHR12815">
    <property type="entry name" value="SORTING AND ASSEMBLY MACHINERY SAMM50 PROTEIN FAMILY MEMBER"/>
    <property type="match status" value="1"/>
</dbReference>
<evidence type="ECO:0000256" key="3">
    <source>
        <dbReference type="ARBA" id="ARBA00022729"/>
    </source>
</evidence>
<feature type="domain" description="Bacterial surface antigen (D15)" evidence="6">
    <location>
        <begin position="552"/>
        <end position="732"/>
    </location>
</feature>
<dbReference type="InterPro" id="IPR000184">
    <property type="entry name" value="Bac_surfAg_D15"/>
</dbReference>
<sequence length="751" mass="85774">MTFFLLESCNVKKFIPEGEYLYTGSEVEYIKEGEVRDFNEVRGRLNSLLPEPNSTFLGQRIGLWAHYKGSQEKPGFINRFLKNRLGEEPVYLSDISATRTEQLLVNRMENMGYFFGRTSSEVIRKDQFAEIEFKAYLPSPYLIGNVQIDRDSLPIEKEMKALLEEADIKSGDRFDLQKLQAERIRIDNELKTRGYYNFNSDYLIFEADSSGDEAKKIDLFLRLKNEAPSSGILPYRINEIKIFPNYSVLEDGGKLDTTIINDKKYIQGNKVFKPHLLDEYILIQPGDTYSSTQSRLTRNRLSGIGNYRYVNVRFSELDSIAEDGYGKLDGNIYLSPVTRRALRAELQGLSKSNNFAGPGLQVSLQNRNLWNGGEVLNLSAKIAYETQIAAGERQGLNSLELGLKADLIFPRVIFPIPISERFSYSVPKTKMSLGAEYLNRGDLYRLYSYLASYGYFWNQNRFVYHEINPISISFVNMTNASPEFEAILDGNPFLRNSFEQQFIAGINYTFNYNQMVDAHRTHSIFVGTTIDIAGNGLNLITRTFGEDPSTFFGLNYAQYARGDVDFRYYWKIDSNNTIATRLFGGLGIPYGNSVSLPFVKQYFAGGPNSIRAFRIRSLGPGTYRPEQFDIGSFFDQAGDIRLEGNIEYRFPIVSVLKGALFLDAGNIWLQNENEALPGGTFSSQWYKELAVGTGFGARIDIDFFVIRFDIATPIRRPYLPENERWGNTFDIGSSEWRRENLIFNFAIGYPF</sequence>
<gene>
    <name evidence="7" type="ORF">KI659_11725</name>
</gene>
<dbReference type="GO" id="GO:0019867">
    <property type="term" value="C:outer membrane"/>
    <property type="evidence" value="ECO:0007669"/>
    <property type="project" value="InterPro"/>
</dbReference>
<evidence type="ECO:0000256" key="1">
    <source>
        <dbReference type="ARBA" id="ARBA00004370"/>
    </source>
</evidence>
<keyword evidence="4" id="KW-0472">Membrane</keyword>
<keyword evidence="5" id="KW-0998">Cell outer membrane</keyword>
<dbReference type="Gene3D" id="2.40.160.50">
    <property type="entry name" value="membrane protein fhac: a member of the omp85/tpsb transporter family"/>
    <property type="match status" value="1"/>
</dbReference>
<evidence type="ECO:0000259" key="6">
    <source>
        <dbReference type="Pfam" id="PF01103"/>
    </source>
</evidence>
<dbReference type="InterPro" id="IPR039910">
    <property type="entry name" value="D15-like"/>
</dbReference>
<dbReference type="Proteomes" id="UP001319104">
    <property type="component" value="Unassembled WGS sequence"/>
</dbReference>
<accession>A0AAP2G5L4</accession>
<protein>
    <submittedName>
        <fullName evidence="7">BamA/TamA family outer membrane protein</fullName>
    </submittedName>
</protein>
<dbReference type="EMBL" id="JAHCMY010000006">
    <property type="protein sequence ID" value="MBS9524678.1"/>
    <property type="molecule type" value="Genomic_DNA"/>
</dbReference>
<proteinExistence type="predicted"/>